<accession>A0AAD9KYU5</accession>
<sequence length="299" mass="32914">MVAVKRNIAKSCGAGPTVQAHASPVAPTKSRSASLKSSSSAAKTSRLLRQKAAGIPTRPTRPPRGRIPRAAAWGWLHTPVPNRIMFFGVLFGLVSVTTPYWASVKSSFSGYASFGIWHFCVGDDPCSSIHENLLPGKRVPAWHTLVQGTFTIGVACSIVGLGFLTHCAQGMIIKMSPITHRTTVSILAIAAFQHLVALYTFVIYFEDHDFLYDTNEYEKDFHGSFYCGVTSFVCLVVTTAIIMFDDDITRAPKSFYYYNYRPVSYDSLSSLESSSVADSVMTETSSLDSAMWSYERKQK</sequence>
<reference evidence="3" key="1">
    <citation type="journal article" date="2023" name="Mol. Biol. Evol.">
        <title>Third-Generation Sequencing Reveals the Adaptive Role of the Epigenome in Three Deep-Sea Polychaetes.</title>
        <authorList>
            <person name="Perez M."/>
            <person name="Aroh O."/>
            <person name="Sun Y."/>
            <person name="Lan Y."/>
            <person name="Juniper S.K."/>
            <person name="Young C.R."/>
            <person name="Angers B."/>
            <person name="Qian P.Y."/>
        </authorList>
    </citation>
    <scope>NUCLEOTIDE SEQUENCE</scope>
    <source>
        <strain evidence="3">R07B-5</strain>
    </source>
</reference>
<evidence type="ECO:0000313" key="4">
    <source>
        <dbReference type="Proteomes" id="UP001209878"/>
    </source>
</evidence>
<dbReference type="EMBL" id="JAODUO010000465">
    <property type="protein sequence ID" value="KAK2179911.1"/>
    <property type="molecule type" value="Genomic_DNA"/>
</dbReference>
<dbReference type="Gene3D" id="1.20.140.150">
    <property type="match status" value="1"/>
</dbReference>
<evidence type="ECO:0000313" key="3">
    <source>
        <dbReference type="EMBL" id="KAK2179911.1"/>
    </source>
</evidence>
<dbReference type="AlphaFoldDB" id="A0AAD9KYU5"/>
<dbReference type="Proteomes" id="UP001209878">
    <property type="component" value="Unassembled WGS sequence"/>
</dbReference>
<feature type="region of interest" description="Disordered" evidence="1">
    <location>
        <begin position="14"/>
        <end position="66"/>
    </location>
</feature>
<comment type="caution">
    <text evidence="3">The sequence shown here is derived from an EMBL/GenBank/DDBJ whole genome shotgun (WGS) entry which is preliminary data.</text>
</comment>
<proteinExistence type="predicted"/>
<organism evidence="3 4">
    <name type="scientific">Ridgeia piscesae</name>
    <name type="common">Tubeworm</name>
    <dbReference type="NCBI Taxonomy" id="27915"/>
    <lineage>
        <taxon>Eukaryota</taxon>
        <taxon>Metazoa</taxon>
        <taxon>Spiralia</taxon>
        <taxon>Lophotrochozoa</taxon>
        <taxon>Annelida</taxon>
        <taxon>Polychaeta</taxon>
        <taxon>Sedentaria</taxon>
        <taxon>Canalipalpata</taxon>
        <taxon>Sabellida</taxon>
        <taxon>Siboglinidae</taxon>
        <taxon>Ridgeia</taxon>
    </lineage>
</organism>
<keyword evidence="2" id="KW-0472">Membrane</keyword>
<name>A0AAD9KYU5_RIDPI</name>
<evidence type="ECO:0000256" key="2">
    <source>
        <dbReference type="SAM" id="Phobius"/>
    </source>
</evidence>
<keyword evidence="2" id="KW-1133">Transmembrane helix</keyword>
<feature type="transmembrane region" description="Helical" evidence="2">
    <location>
        <begin position="225"/>
        <end position="244"/>
    </location>
</feature>
<keyword evidence="2" id="KW-0812">Transmembrane</keyword>
<gene>
    <name evidence="3" type="ORF">NP493_466g00013</name>
</gene>
<evidence type="ECO:0000256" key="1">
    <source>
        <dbReference type="SAM" id="MobiDB-lite"/>
    </source>
</evidence>
<feature type="transmembrane region" description="Helical" evidence="2">
    <location>
        <begin position="184"/>
        <end position="205"/>
    </location>
</feature>
<feature type="transmembrane region" description="Helical" evidence="2">
    <location>
        <begin position="84"/>
        <end position="102"/>
    </location>
</feature>
<feature type="compositionally biased region" description="Low complexity" evidence="1">
    <location>
        <begin position="28"/>
        <end position="58"/>
    </location>
</feature>
<protein>
    <submittedName>
        <fullName evidence="3">Uncharacterized protein</fullName>
    </submittedName>
</protein>
<keyword evidence="4" id="KW-1185">Reference proteome</keyword>
<feature type="transmembrane region" description="Helical" evidence="2">
    <location>
        <begin position="141"/>
        <end position="164"/>
    </location>
</feature>